<dbReference type="Pfam" id="PF21010">
    <property type="entry name" value="HA2_C"/>
    <property type="match status" value="1"/>
</dbReference>
<dbReference type="SMART" id="SM00847">
    <property type="entry name" value="HA2"/>
    <property type="match status" value="1"/>
</dbReference>
<dbReference type="GO" id="GO:0005634">
    <property type="term" value="C:nucleus"/>
    <property type="evidence" value="ECO:0007669"/>
    <property type="project" value="TreeGrafter"/>
</dbReference>
<dbReference type="Pfam" id="PF00270">
    <property type="entry name" value="DEAD"/>
    <property type="match status" value="1"/>
</dbReference>
<comment type="catalytic activity">
    <reaction evidence="7">
        <text>ATP + H2O = ADP + phosphate + H(+)</text>
        <dbReference type="Rhea" id="RHEA:13065"/>
        <dbReference type="ChEBI" id="CHEBI:15377"/>
        <dbReference type="ChEBI" id="CHEBI:15378"/>
        <dbReference type="ChEBI" id="CHEBI:30616"/>
        <dbReference type="ChEBI" id="CHEBI:43474"/>
        <dbReference type="ChEBI" id="CHEBI:456216"/>
        <dbReference type="EC" id="3.6.4.13"/>
    </reaction>
</comment>
<evidence type="ECO:0000259" key="10">
    <source>
        <dbReference type="PROSITE" id="PS51192"/>
    </source>
</evidence>
<keyword evidence="8" id="KW-0175">Coiled coil</keyword>
<feature type="coiled-coil region" evidence="8">
    <location>
        <begin position="424"/>
        <end position="451"/>
    </location>
</feature>
<dbReference type="GO" id="GO:0002151">
    <property type="term" value="F:G-quadruplex RNA binding"/>
    <property type="evidence" value="ECO:0007669"/>
    <property type="project" value="TreeGrafter"/>
</dbReference>
<dbReference type="SMART" id="SM00490">
    <property type="entry name" value="HELICc"/>
    <property type="match status" value="1"/>
</dbReference>
<dbReference type="Pfam" id="PF00271">
    <property type="entry name" value="Helicase_C"/>
    <property type="match status" value="1"/>
</dbReference>
<evidence type="ECO:0000256" key="1">
    <source>
        <dbReference type="ARBA" id="ARBA00012552"/>
    </source>
</evidence>
<dbReference type="EC" id="3.6.4.13" evidence="1"/>
<proteinExistence type="evidence at transcript level"/>
<dbReference type="InterPro" id="IPR014001">
    <property type="entry name" value="Helicase_ATP-bd"/>
</dbReference>
<dbReference type="PROSITE" id="PS00690">
    <property type="entry name" value="DEAH_ATP_HELICASE"/>
    <property type="match status" value="1"/>
</dbReference>
<dbReference type="GO" id="GO:0005737">
    <property type="term" value="C:cytoplasm"/>
    <property type="evidence" value="ECO:0007669"/>
    <property type="project" value="TreeGrafter"/>
</dbReference>
<dbReference type="InterPro" id="IPR002464">
    <property type="entry name" value="DNA/RNA_helicase_DEAH_CS"/>
</dbReference>
<evidence type="ECO:0000259" key="11">
    <source>
        <dbReference type="PROSITE" id="PS51194"/>
    </source>
</evidence>
<dbReference type="EMBL" id="LR784513">
    <property type="protein sequence ID" value="CAB3237884.1"/>
    <property type="molecule type" value="mRNA"/>
</dbReference>
<dbReference type="CDD" id="cd18791">
    <property type="entry name" value="SF2_C_RHA"/>
    <property type="match status" value="1"/>
</dbReference>
<reference evidence="12" key="1">
    <citation type="submission" date="2020-04" db="EMBL/GenBank/DDBJ databases">
        <authorList>
            <person name="Neveu A P."/>
        </authorList>
    </citation>
    <scope>NUCLEOTIDE SEQUENCE</scope>
    <source>
        <tissue evidence="12">Whole embryo</tissue>
    </source>
</reference>
<dbReference type="Pfam" id="PF04408">
    <property type="entry name" value="WHD_HA2"/>
    <property type="match status" value="1"/>
</dbReference>
<keyword evidence="3" id="KW-0378">Hydrolase</keyword>
<evidence type="ECO:0000256" key="2">
    <source>
        <dbReference type="ARBA" id="ARBA00022741"/>
    </source>
</evidence>
<dbReference type="Gene3D" id="1.20.120.1080">
    <property type="match status" value="1"/>
</dbReference>
<dbReference type="InterPro" id="IPR048333">
    <property type="entry name" value="HA2_WH"/>
</dbReference>
<organism evidence="12">
    <name type="scientific">Phallusia mammillata</name>
    <dbReference type="NCBI Taxonomy" id="59560"/>
    <lineage>
        <taxon>Eukaryota</taxon>
        <taxon>Metazoa</taxon>
        <taxon>Chordata</taxon>
        <taxon>Tunicata</taxon>
        <taxon>Ascidiacea</taxon>
        <taxon>Phlebobranchia</taxon>
        <taxon>Ascidiidae</taxon>
        <taxon>Phallusia</taxon>
    </lineage>
</organism>
<feature type="region of interest" description="Disordered" evidence="9">
    <location>
        <begin position="28"/>
        <end position="86"/>
    </location>
</feature>
<keyword evidence="4 12" id="KW-0347">Helicase</keyword>
<accession>A0A6F9DBS8</accession>
<dbReference type="GO" id="GO:0016787">
    <property type="term" value="F:hydrolase activity"/>
    <property type="evidence" value="ECO:0007669"/>
    <property type="project" value="UniProtKB-KW"/>
</dbReference>
<dbReference type="InterPro" id="IPR001650">
    <property type="entry name" value="Helicase_C-like"/>
</dbReference>
<dbReference type="GO" id="GO:0051880">
    <property type="term" value="F:G-quadruplex DNA binding"/>
    <property type="evidence" value="ECO:0007669"/>
    <property type="project" value="TreeGrafter"/>
</dbReference>
<gene>
    <name evidence="12" type="primary">Dhx36</name>
</gene>
<dbReference type="InterPro" id="IPR011709">
    <property type="entry name" value="DEAD-box_helicase_OB_fold"/>
</dbReference>
<dbReference type="PANTHER" id="PTHR18934:SF237">
    <property type="entry name" value="ATP-DEPENDENT DNA_RNA HELICASE DHX36"/>
    <property type="match status" value="1"/>
</dbReference>
<keyword evidence="2" id="KW-0547">Nucleotide-binding</keyword>
<feature type="compositionally biased region" description="Basic and acidic residues" evidence="9">
    <location>
        <begin position="59"/>
        <end position="72"/>
    </location>
</feature>
<dbReference type="FunFam" id="3.40.50.300:FF:000739">
    <property type="entry name" value="Putative ATP-dependent RNA helicase DHX36"/>
    <property type="match status" value="1"/>
</dbReference>
<dbReference type="InterPro" id="IPR027417">
    <property type="entry name" value="P-loop_NTPase"/>
</dbReference>
<sequence>MFKPNRLWNVGRSLLLTMSRRGRYRGSFQKRGYHEDPFSDFKPGSSRGQRHNRGSYNEQRQKSEFDSFEPRSSRGPRHGTRRGRDIGMFYAQKSRARKKDAEKNNIAVVEMNHKQMGAAQHALQQVELASMFDQKQTHSDHIAVAKKDLDAGGKQGFEDKKYSWFHNTNSNTDLDNQLFEEFSKKKTSKLYNKMQTIRQRLPSHKIQKELIDLINSNQIIVISGETGCGKTTQIPQYILDDAIYRGVGSSCKVVCTQPRRISAVSVAERVAKERDERCGEGNSCGYQIRLQNRLPRQNGSILYCTTGILVQWLRSDPNLSQVSHVILDEIHERDLLSDILITIIKEIATTRKDIKIILMSATLNANLFASYFNGCPTVNIPGFTFPVEEYRLEDTMEMIRYQPTDAAYDQFSRLMSNKRDWRERRIGREERQALQEDRENYVNELWEYNDELRKTYSEELSEAICIMDAFLQKNIDTTLIVSLIKHLVQNPLSDDDAAGGAMLVFLPGWEDIKKLNEMITKDTAFFKPHKYRIIPLHSMMPTTNQQEVFERPPNGVTKIVIATNIAETSITIDDIVYVIDCGKSKMNNFNYSKDLNTLGANWLTKANARQRRGRAGRVQAGYCFHLYTKLQEEKLSEFMQPEILRTPLDQTCLQIKILQLGGLHEFLERVMEAPAKESIELSIQKLTALGALDHNENLTPLGYHLAKLPVPPQIGKMLLMGSMFHCLEPILTVAACLSFKQPFVFPLGKEKAADARRKALAGPHNSDHLMLVEAYRGWQEATKRGSAGDYCWRNFMSGSILNMIKDMRRQFTEYLQDTGFFLPGSVKLMNEHSNKPEIVKAVVCSGLYPNVAKMFKKQPRRPPKISSQRERNLSIHPKSVNSEKPSDNFRELWLCYYEKVQSTQINLYDTSEISPFPMLFFGGDINTFCNDEGENMISVDEWIQFRAKPEVASTVLELRDQLDKILAKKIKFPFRSLEEADFAVVRTIVDLLSKKS</sequence>
<evidence type="ECO:0000256" key="8">
    <source>
        <dbReference type="SAM" id="Coils"/>
    </source>
</evidence>
<dbReference type="SMART" id="SM00487">
    <property type="entry name" value="DEXDc"/>
    <property type="match status" value="1"/>
</dbReference>
<dbReference type="Gene3D" id="3.40.50.300">
    <property type="entry name" value="P-loop containing nucleotide triphosphate hydrolases"/>
    <property type="match status" value="2"/>
</dbReference>
<dbReference type="PANTHER" id="PTHR18934">
    <property type="entry name" value="ATP-DEPENDENT RNA HELICASE"/>
    <property type="match status" value="1"/>
</dbReference>
<dbReference type="Pfam" id="PF26026">
    <property type="entry name" value="RNA_hel_CTD"/>
    <property type="match status" value="1"/>
</dbReference>
<dbReference type="GO" id="GO:0005524">
    <property type="term" value="F:ATP binding"/>
    <property type="evidence" value="ECO:0007669"/>
    <property type="project" value="UniProtKB-KW"/>
</dbReference>
<protein>
    <recommendedName>
        <fullName evidence="1">RNA helicase</fullName>
        <ecNumber evidence="1">3.6.4.13</ecNumber>
    </recommendedName>
</protein>
<dbReference type="InterPro" id="IPR007502">
    <property type="entry name" value="Helicase-assoc_dom"/>
</dbReference>
<evidence type="ECO:0000256" key="6">
    <source>
        <dbReference type="ARBA" id="ARBA00022884"/>
    </source>
</evidence>
<feature type="domain" description="Helicase C-terminal" evidence="11">
    <location>
        <begin position="483"/>
        <end position="659"/>
    </location>
</feature>
<evidence type="ECO:0000256" key="7">
    <source>
        <dbReference type="ARBA" id="ARBA00047984"/>
    </source>
</evidence>
<dbReference type="Pfam" id="PF07717">
    <property type="entry name" value="OB_NTP_bind"/>
    <property type="match status" value="1"/>
</dbReference>
<dbReference type="PROSITE" id="PS51194">
    <property type="entry name" value="HELICASE_CTER"/>
    <property type="match status" value="1"/>
</dbReference>
<dbReference type="SUPFAM" id="SSF52540">
    <property type="entry name" value="P-loop containing nucleoside triphosphate hydrolases"/>
    <property type="match status" value="1"/>
</dbReference>
<evidence type="ECO:0000313" key="12">
    <source>
        <dbReference type="EMBL" id="CAB3237884.1"/>
    </source>
</evidence>
<dbReference type="PROSITE" id="PS51192">
    <property type="entry name" value="HELICASE_ATP_BIND_1"/>
    <property type="match status" value="1"/>
</dbReference>
<evidence type="ECO:0000256" key="4">
    <source>
        <dbReference type="ARBA" id="ARBA00022806"/>
    </source>
</evidence>
<evidence type="ECO:0000256" key="5">
    <source>
        <dbReference type="ARBA" id="ARBA00022840"/>
    </source>
</evidence>
<name>A0A6F9DBS8_9ASCI</name>
<evidence type="ECO:0000256" key="3">
    <source>
        <dbReference type="ARBA" id="ARBA00022801"/>
    </source>
</evidence>
<feature type="domain" description="Helicase ATP-binding" evidence="10">
    <location>
        <begin position="211"/>
        <end position="381"/>
    </location>
</feature>
<dbReference type="GO" id="GO:0003678">
    <property type="term" value="F:DNA helicase activity"/>
    <property type="evidence" value="ECO:0007669"/>
    <property type="project" value="TreeGrafter"/>
</dbReference>
<dbReference type="AlphaFoldDB" id="A0A6F9DBS8"/>
<keyword evidence="5" id="KW-0067">ATP-binding</keyword>
<keyword evidence="6" id="KW-0694">RNA-binding</keyword>
<dbReference type="FunFam" id="1.20.120.1080:FF:000002">
    <property type="entry name" value="Putative ATP-dependent RNA helicase DHX36"/>
    <property type="match status" value="1"/>
</dbReference>
<evidence type="ECO:0000256" key="9">
    <source>
        <dbReference type="SAM" id="MobiDB-lite"/>
    </source>
</evidence>
<dbReference type="GO" id="GO:0003724">
    <property type="term" value="F:RNA helicase activity"/>
    <property type="evidence" value="ECO:0007669"/>
    <property type="project" value="UniProtKB-EC"/>
</dbReference>
<dbReference type="InterPro" id="IPR059023">
    <property type="entry name" value="RNA_hel_CTD"/>
</dbReference>
<dbReference type="InterPro" id="IPR011545">
    <property type="entry name" value="DEAD/DEAH_box_helicase_dom"/>
</dbReference>